<dbReference type="Gene3D" id="1.20.910.10">
    <property type="entry name" value="Heme oxygenase-like"/>
    <property type="match status" value="1"/>
</dbReference>
<dbReference type="GO" id="GO:0050334">
    <property type="term" value="F:thiaminase activity"/>
    <property type="evidence" value="ECO:0007669"/>
    <property type="project" value="UniProtKB-EC"/>
</dbReference>
<keyword evidence="5" id="KW-1185">Reference proteome</keyword>
<evidence type="ECO:0000256" key="1">
    <source>
        <dbReference type="ARBA" id="ARBA00004948"/>
    </source>
</evidence>
<accession>A0A8J3AML6</accession>
<feature type="domain" description="Thiaminase-2/PQQC" evidence="3">
    <location>
        <begin position="24"/>
        <end position="228"/>
    </location>
</feature>
<sequence>MTYQLIRSAQPGSILERFACAASHVWQAGYEQPFIQELRQGILSQERFTWYMIQDRLYLDDYANVHALAFASCTHSTIQQDLAHALGDIAHELATVHDTYTQVFGISEQRITHAVQSAAARAYTTSMLETAYRGNTLEILVALLPCAWVYADYGARLAQELGDAVHGHPYEQWISTYAADDFWDASQWLRDDITLLAQQATEVEIQRLEQMFVQGVDLERVFWASAYEMQAGWNF</sequence>
<dbReference type="InterPro" id="IPR016084">
    <property type="entry name" value="Haem_Oase-like_multi-hlx"/>
</dbReference>
<dbReference type="Proteomes" id="UP000619536">
    <property type="component" value="Unassembled WGS sequence"/>
</dbReference>
<dbReference type="AlphaFoldDB" id="A0A8J3AML6"/>
<dbReference type="GO" id="GO:0009229">
    <property type="term" value="P:thiamine diphosphate biosynthetic process"/>
    <property type="evidence" value="ECO:0007669"/>
    <property type="project" value="UniProtKB-UniPathway"/>
</dbReference>
<dbReference type="EMBL" id="BMDH01000001">
    <property type="protein sequence ID" value="GGI13128.1"/>
    <property type="molecule type" value="Genomic_DNA"/>
</dbReference>
<dbReference type="Pfam" id="PF03070">
    <property type="entry name" value="TENA_THI-4"/>
    <property type="match status" value="1"/>
</dbReference>
<dbReference type="EC" id="3.5.99.2" evidence="2"/>
<keyword evidence="2" id="KW-0378">Hydrolase</keyword>
<evidence type="ECO:0000313" key="4">
    <source>
        <dbReference type="EMBL" id="GGI13128.1"/>
    </source>
</evidence>
<comment type="catalytic activity">
    <reaction evidence="2">
        <text>4-amino-5-aminomethyl-2-methylpyrimidine + H2O = 4-amino-5-hydroxymethyl-2-methylpyrimidine + NH4(+)</text>
        <dbReference type="Rhea" id="RHEA:31799"/>
        <dbReference type="ChEBI" id="CHEBI:15377"/>
        <dbReference type="ChEBI" id="CHEBI:16892"/>
        <dbReference type="ChEBI" id="CHEBI:28938"/>
        <dbReference type="ChEBI" id="CHEBI:63416"/>
        <dbReference type="EC" id="3.5.99.2"/>
    </reaction>
</comment>
<dbReference type="PANTHER" id="PTHR43198:SF2">
    <property type="entry name" value="SI:CH1073-67J19.1-RELATED"/>
    <property type="match status" value="1"/>
</dbReference>
<reference evidence="4" key="1">
    <citation type="journal article" date="2014" name="Int. J. Syst. Evol. Microbiol.">
        <title>Complete genome sequence of Corynebacterium casei LMG S-19264T (=DSM 44701T), isolated from a smear-ripened cheese.</title>
        <authorList>
            <consortium name="US DOE Joint Genome Institute (JGI-PGF)"/>
            <person name="Walter F."/>
            <person name="Albersmeier A."/>
            <person name="Kalinowski J."/>
            <person name="Ruckert C."/>
        </authorList>
    </citation>
    <scope>NUCLEOTIDE SEQUENCE</scope>
    <source>
        <strain evidence="4">CCM 8606</strain>
    </source>
</reference>
<reference evidence="4" key="2">
    <citation type="submission" date="2020-09" db="EMBL/GenBank/DDBJ databases">
        <authorList>
            <person name="Sun Q."/>
            <person name="Sedlacek I."/>
        </authorList>
    </citation>
    <scope>NUCLEOTIDE SEQUENCE</scope>
    <source>
        <strain evidence="4">CCM 8606</strain>
    </source>
</reference>
<protein>
    <recommendedName>
        <fullName evidence="2">Aminopyrimidine aminohydrolase</fullName>
        <ecNumber evidence="2">3.5.99.2</ecNumber>
    </recommendedName>
</protein>
<comment type="function">
    <text evidence="2">Catalyzes an amino-pyrimidine hydrolysis reaction at the C5' of the pyrimidine moiety of thiamine compounds, a reaction that is part of a thiamine salvage pathway.</text>
</comment>
<gene>
    <name evidence="4" type="ORF">GCM10007377_04410</name>
</gene>
<name>A0A8J3AML6_9BIFI</name>
<dbReference type="InterPro" id="IPR027574">
    <property type="entry name" value="Thiaminase_II"/>
</dbReference>
<dbReference type="PANTHER" id="PTHR43198">
    <property type="entry name" value="BIFUNCTIONAL TH2 PROTEIN"/>
    <property type="match status" value="1"/>
</dbReference>
<comment type="catalytic activity">
    <reaction evidence="2">
        <text>thiamine + H2O = 5-(2-hydroxyethyl)-4-methylthiazole + 4-amino-5-hydroxymethyl-2-methylpyrimidine + H(+)</text>
        <dbReference type="Rhea" id="RHEA:17509"/>
        <dbReference type="ChEBI" id="CHEBI:15377"/>
        <dbReference type="ChEBI" id="CHEBI:15378"/>
        <dbReference type="ChEBI" id="CHEBI:16892"/>
        <dbReference type="ChEBI" id="CHEBI:17957"/>
        <dbReference type="ChEBI" id="CHEBI:18385"/>
        <dbReference type="EC" id="3.5.99.2"/>
    </reaction>
</comment>
<dbReference type="GO" id="GO:0009228">
    <property type="term" value="P:thiamine biosynthetic process"/>
    <property type="evidence" value="ECO:0007669"/>
    <property type="project" value="UniProtKB-KW"/>
</dbReference>
<dbReference type="NCBIfam" id="TIGR04306">
    <property type="entry name" value="salvage_TenA"/>
    <property type="match status" value="1"/>
</dbReference>
<comment type="caution">
    <text evidence="4">The sequence shown here is derived from an EMBL/GenBank/DDBJ whole genome shotgun (WGS) entry which is preliminary data.</text>
</comment>
<dbReference type="InterPro" id="IPR050967">
    <property type="entry name" value="Thiamine_Salvage_TenA"/>
</dbReference>
<comment type="similarity">
    <text evidence="2">Belongs to the TenA family.</text>
</comment>
<dbReference type="InterPro" id="IPR004305">
    <property type="entry name" value="Thiaminase-2/PQQC"/>
</dbReference>
<dbReference type="GO" id="GO:0005829">
    <property type="term" value="C:cytosol"/>
    <property type="evidence" value="ECO:0007669"/>
    <property type="project" value="TreeGrafter"/>
</dbReference>
<evidence type="ECO:0000256" key="2">
    <source>
        <dbReference type="RuleBase" id="RU363093"/>
    </source>
</evidence>
<comment type="pathway">
    <text evidence="1 2">Cofactor biosynthesis; thiamine diphosphate biosynthesis.</text>
</comment>
<evidence type="ECO:0000259" key="3">
    <source>
        <dbReference type="Pfam" id="PF03070"/>
    </source>
</evidence>
<dbReference type="UniPathway" id="UPA00060"/>
<dbReference type="SUPFAM" id="SSF48613">
    <property type="entry name" value="Heme oxygenase-like"/>
    <property type="match status" value="1"/>
</dbReference>
<evidence type="ECO:0000313" key="5">
    <source>
        <dbReference type="Proteomes" id="UP000619536"/>
    </source>
</evidence>
<organism evidence="4 5">
    <name type="scientific">Galliscardovia ingluviei</name>
    <dbReference type="NCBI Taxonomy" id="1769422"/>
    <lineage>
        <taxon>Bacteria</taxon>
        <taxon>Bacillati</taxon>
        <taxon>Actinomycetota</taxon>
        <taxon>Actinomycetes</taxon>
        <taxon>Bifidobacteriales</taxon>
        <taxon>Bifidobacteriaceae</taxon>
        <taxon>Galliscardovia</taxon>
    </lineage>
</organism>
<keyword evidence="2" id="KW-0784">Thiamine biosynthesis</keyword>
<dbReference type="RefSeq" id="WP_188354597.1">
    <property type="nucleotide sequence ID" value="NZ_BMDH01000001.1"/>
</dbReference>
<proteinExistence type="inferred from homology"/>